<reference evidence="1" key="1">
    <citation type="submission" date="2024-06" db="EMBL/GenBank/DDBJ databases">
        <title>The Caenorhabditis elegans bacterial microbiome influences microsporidia infection through nutrient limitation and inhibiting parasite invasion.</title>
        <authorList>
            <person name="Tamim El Jarkass H."/>
            <person name="Castelblanco S."/>
            <person name="Kaur M."/>
            <person name="Wan Y.C."/>
            <person name="Ellis A.E."/>
            <person name="Sheldon R.D."/>
            <person name="Lien E.C."/>
            <person name="Burton N.O."/>
            <person name="Wright G.D."/>
            <person name="Reinke A.W."/>
        </authorList>
    </citation>
    <scope>NUCLEOTIDE SEQUENCE</scope>
    <source>
        <strain evidence="1">MYb327</strain>
    </source>
</reference>
<sequence>MNRHGTDQKLPRPVVDQAENALLDPSDRKAVIKVEPYPGMTCGDKLVLSWAGLDVEGLSYQHETTRFVSDAQVGMEMVFTVPAVHIAALDGGSLEIYYTLISAGRPEPAQSPCLQLSVGDIKQDLLPAIANDAVGGTLDPERVSEGTLVSIRPYARMAAGDRVLMAWAGLTPEASFNDTLNVESFAVGGELSFWVPPECIAPNLDATVALSYCVYHEGQHPRYSESSQLVIGALTRDTISPPVVLEADEGVLDLQDAMDGVTVVIEDARTEEGELVYLKCDGDYFSHRDDREITREMAGQPLVFIVPYGFWREHRDQMVRVSYSVERLDDVSQLSDVTLVQIRS</sequence>
<evidence type="ECO:0000313" key="1">
    <source>
        <dbReference type="EMBL" id="XCG75918.1"/>
    </source>
</evidence>
<accession>A0AAU8E9K6</accession>
<proteinExistence type="predicted"/>
<dbReference type="AlphaFoldDB" id="A0AAU8E9K6"/>
<name>A0AAU8E9K6_9PSED</name>
<protein>
    <submittedName>
        <fullName evidence="1">Uncharacterized protein</fullName>
    </submittedName>
</protein>
<organism evidence="1">
    <name type="scientific">Pseudomonas sp. MYb327</name>
    <dbReference type="NCBI Taxonomy" id="2745230"/>
    <lineage>
        <taxon>Bacteria</taxon>
        <taxon>Pseudomonadati</taxon>
        <taxon>Pseudomonadota</taxon>
        <taxon>Gammaproteobacteria</taxon>
        <taxon>Pseudomonadales</taxon>
        <taxon>Pseudomonadaceae</taxon>
        <taxon>Pseudomonas</taxon>
    </lineage>
</organism>
<dbReference type="EMBL" id="CP159258">
    <property type="protein sequence ID" value="XCG75918.1"/>
    <property type="molecule type" value="Genomic_DNA"/>
</dbReference>
<dbReference type="RefSeq" id="WP_339556664.1">
    <property type="nucleotide sequence ID" value="NZ_CP159258.1"/>
</dbReference>
<gene>
    <name evidence="1" type="ORF">ABVN21_07555</name>
</gene>